<dbReference type="Pfam" id="PF00366">
    <property type="entry name" value="Ribosomal_S17"/>
    <property type="match status" value="1"/>
</dbReference>
<keyword evidence="4 6" id="KW-0689">Ribosomal protein</keyword>
<comment type="function">
    <text evidence="6">One of the primary rRNA binding proteins, it binds specifically to the 5'-end of 16S ribosomal RNA.</text>
</comment>
<dbReference type="PRINTS" id="PR00973">
    <property type="entry name" value="RIBOSOMALS17"/>
</dbReference>
<dbReference type="InterPro" id="IPR019984">
    <property type="entry name" value="Ribosomal_uS17_bact/chlr"/>
</dbReference>
<dbReference type="InterPro" id="IPR019979">
    <property type="entry name" value="Ribosomal_uS17_CS"/>
</dbReference>
<reference evidence="8" key="1">
    <citation type="submission" date="2023-03" db="EMBL/GenBank/DDBJ databases">
        <title>Lomoglobus Profundus gen. nov., sp. nov., a novel member of the phylum Verrucomicrobia, isolated from deep-marine sediment of South China Sea.</title>
        <authorList>
            <person name="Ahmad T."/>
            <person name="Ishaq S.E."/>
            <person name="Wang F."/>
        </authorList>
    </citation>
    <scope>NUCLEOTIDE SEQUENCE</scope>
    <source>
        <strain evidence="8">LMO-M01</strain>
    </source>
</reference>
<sequence length="117" mass="13102">MSTETRNNRQTLIGIVSSRTGDKSVKVTIPYKIPHPRYKKVINRKSVVHVHDEKNEVHVGDKVEIMETRPLSRLKRFRVLRIVTLSADVEVAAARAAAEVKHDVEPPAPVATAETES</sequence>
<dbReference type="GO" id="GO:0019843">
    <property type="term" value="F:rRNA binding"/>
    <property type="evidence" value="ECO:0007669"/>
    <property type="project" value="UniProtKB-UniRule"/>
</dbReference>
<protein>
    <recommendedName>
        <fullName evidence="6">Small ribosomal subunit protein uS17</fullName>
    </recommendedName>
</protein>
<evidence type="ECO:0000256" key="7">
    <source>
        <dbReference type="RuleBase" id="RU003872"/>
    </source>
</evidence>
<evidence type="ECO:0000313" key="8">
    <source>
        <dbReference type="EMBL" id="WED65626.1"/>
    </source>
</evidence>
<dbReference type="PROSITE" id="PS00056">
    <property type="entry name" value="RIBOSOMAL_S17"/>
    <property type="match status" value="1"/>
</dbReference>
<proteinExistence type="inferred from homology"/>
<dbReference type="EMBL" id="CP119075">
    <property type="protein sequence ID" value="WED65626.1"/>
    <property type="molecule type" value="Genomic_DNA"/>
</dbReference>
<dbReference type="CDD" id="cd00364">
    <property type="entry name" value="Ribosomal_uS17"/>
    <property type="match status" value="1"/>
</dbReference>
<evidence type="ECO:0000256" key="6">
    <source>
        <dbReference type="HAMAP-Rule" id="MF_01345"/>
    </source>
</evidence>
<dbReference type="Gene3D" id="2.40.50.140">
    <property type="entry name" value="Nucleic acid-binding proteins"/>
    <property type="match status" value="1"/>
</dbReference>
<comment type="similarity">
    <text evidence="1 6 7">Belongs to the universal ribosomal protein uS17 family.</text>
</comment>
<evidence type="ECO:0000256" key="2">
    <source>
        <dbReference type="ARBA" id="ARBA00022730"/>
    </source>
</evidence>
<evidence type="ECO:0000256" key="4">
    <source>
        <dbReference type="ARBA" id="ARBA00022980"/>
    </source>
</evidence>
<evidence type="ECO:0000256" key="1">
    <source>
        <dbReference type="ARBA" id="ARBA00010254"/>
    </source>
</evidence>
<organism evidence="8 9">
    <name type="scientific">Synoicihabitans lomoniglobus</name>
    <dbReference type="NCBI Taxonomy" id="2909285"/>
    <lineage>
        <taxon>Bacteria</taxon>
        <taxon>Pseudomonadati</taxon>
        <taxon>Verrucomicrobiota</taxon>
        <taxon>Opitutia</taxon>
        <taxon>Opitutales</taxon>
        <taxon>Opitutaceae</taxon>
        <taxon>Synoicihabitans</taxon>
    </lineage>
</organism>
<gene>
    <name evidence="6 8" type="primary">rpsQ</name>
    <name evidence="8" type="ORF">PXH66_02025</name>
</gene>
<evidence type="ECO:0000256" key="5">
    <source>
        <dbReference type="ARBA" id="ARBA00023274"/>
    </source>
</evidence>
<keyword evidence="3 6" id="KW-0694">RNA-binding</keyword>
<dbReference type="GO" id="GO:0006412">
    <property type="term" value="P:translation"/>
    <property type="evidence" value="ECO:0007669"/>
    <property type="project" value="UniProtKB-UniRule"/>
</dbReference>
<dbReference type="RefSeq" id="WP_330930156.1">
    <property type="nucleotide sequence ID" value="NZ_CP119075.1"/>
</dbReference>
<dbReference type="GO" id="GO:0022627">
    <property type="term" value="C:cytosolic small ribosomal subunit"/>
    <property type="evidence" value="ECO:0007669"/>
    <property type="project" value="UniProtKB-UniRule"/>
</dbReference>
<dbReference type="GO" id="GO:0003735">
    <property type="term" value="F:structural constituent of ribosome"/>
    <property type="evidence" value="ECO:0007669"/>
    <property type="project" value="UniProtKB-UniRule"/>
</dbReference>
<comment type="subunit">
    <text evidence="6">Part of the 30S ribosomal subunit.</text>
</comment>
<dbReference type="PANTHER" id="PTHR10744">
    <property type="entry name" value="40S RIBOSOMAL PROTEIN S11 FAMILY MEMBER"/>
    <property type="match status" value="1"/>
</dbReference>
<dbReference type="SUPFAM" id="SSF50249">
    <property type="entry name" value="Nucleic acid-binding proteins"/>
    <property type="match status" value="1"/>
</dbReference>
<dbReference type="NCBIfam" id="NF004123">
    <property type="entry name" value="PRK05610.1"/>
    <property type="match status" value="1"/>
</dbReference>
<dbReference type="AlphaFoldDB" id="A0AAE9ZWM2"/>
<dbReference type="PANTHER" id="PTHR10744:SF1">
    <property type="entry name" value="SMALL RIBOSOMAL SUBUNIT PROTEIN US17M"/>
    <property type="match status" value="1"/>
</dbReference>
<name>A0AAE9ZWM2_9BACT</name>
<dbReference type="InterPro" id="IPR000266">
    <property type="entry name" value="Ribosomal_uS17"/>
</dbReference>
<dbReference type="Proteomes" id="UP001218638">
    <property type="component" value="Chromosome"/>
</dbReference>
<evidence type="ECO:0000313" key="9">
    <source>
        <dbReference type="Proteomes" id="UP001218638"/>
    </source>
</evidence>
<keyword evidence="2 6" id="KW-0699">rRNA-binding</keyword>
<keyword evidence="9" id="KW-1185">Reference proteome</keyword>
<evidence type="ECO:0000256" key="3">
    <source>
        <dbReference type="ARBA" id="ARBA00022884"/>
    </source>
</evidence>
<dbReference type="HAMAP" id="MF_01345_B">
    <property type="entry name" value="Ribosomal_uS17_B"/>
    <property type="match status" value="1"/>
</dbReference>
<dbReference type="KEGG" id="slom:PXH66_02025"/>
<dbReference type="InterPro" id="IPR012340">
    <property type="entry name" value="NA-bd_OB-fold"/>
</dbReference>
<dbReference type="NCBIfam" id="TIGR03635">
    <property type="entry name" value="uS17_bact"/>
    <property type="match status" value="1"/>
</dbReference>
<keyword evidence="5 6" id="KW-0687">Ribonucleoprotein</keyword>
<accession>A0AAE9ZWM2</accession>